<dbReference type="EMBL" id="MU795276">
    <property type="protein sequence ID" value="KAJ3807777.1"/>
    <property type="molecule type" value="Genomic_DNA"/>
</dbReference>
<proteinExistence type="predicted"/>
<comment type="caution">
    <text evidence="1">The sequence shown here is derived from an EMBL/GenBank/DDBJ whole genome shotgun (WGS) entry which is preliminary data.</text>
</comment>
<evidence type="ECO:0000313" key="2">
    <source>
        <dbReference type="Proteomes" id="UP001163835"/>
    </source>
</evidence>
<reference evidence="1" key="1">
    <citation type="submission" date="2022-09" db="EMBL/GenBank/DDBJ databases">
        <title>A Global Phylogenomic Analysis of the Shiitake Genus Lentinula.</title>
        <authorList>
            <consortium name="DOE Joint Genome Institute"/>
            <person name="Sierra-Patev S."/>
            <person name="Min B."/>
            <person name="Naranjo-Ortiz M."/>
            <person name="Looney B."/>
            <person name="Konkel Z."/>
            <person name="Slot J.C."/>
            <person name="Sakamoto Y."/>
            <person name="Steenwyk J.L."/>
            <person name="Rokas A."/>
            <person name="Carro J."/>
            <person name="Camarero S."/>
            <person name="Ferreira P."/>
            <person name="Molpeceres G."/>
            <person name="Ruiz-Duenas F.J."/>
            <person name="Serrano A."/>
            <person name="Henrissat B."/>
            <person name="Drula E."/>
            <person name="Hughes K.W."/>
            <person name="Mata J.L."/>
            <person name="Ishikawa N.K."/>
            <person name="Vargas-Isla R."/>
            <person name="Ushijima S."/>
            <person name="Smith C.A."/>
            <person name="Ahrendt S."/>
            <person name="Andreopoulos W."/>
            <person name="He G."/>
            <person name="Labutti K."/>
            <person name="Lipzen A."/>
            <person name="Ng V."/>
            <person name="Riley R."/>
            <person name="Sandor L."/>
            <person name="Barry K."/>
            <person name="Martinez A.T."/>
            <person name="Xiao Y."/>
            <person name="Gibbons J.G."/>
            <person name="Terashima K."/>
            <person name="Grigoriev I.V."/>
            <person name="Hibbett D.S."/>
        </authorList>
    </citation>
    <scope>NUCLEOTIDE SEQUENCE</scope>
    <source>
        <strain evidence="1">TMI1499</strain>
    </source>
</reference>
<keyword evidence="1" id="KW-0378">Hydrolase</keyword>
<protein>
    <submittedName>
        <fullName evidence="1">P-loop containing nucleoside triphosphate hydrolase protein</fullName>
    </submittedName>
</protein>
<accession>A0ACC1TST2</accession>
<organism evidence="1 2">
    <name type="scientific">Lentinula aff. lateritia</name>
    <dbReference type="NCBI Taxonomy" id="2804960"/>
    <lineage>
        <taxon>Eukaryota</taxon>
        <taxon>Fungi</taxon>
        <taxon>Dikarya</taxon>
        <taxon>Basidiomycota</taxon>
        <taxon>Agaricomycotina</taxon>
        <taxon>Agaricomycetes</taxon>
        <taxon>Agaricomycetidae</taxon>
        <taxon>Agaricales</taxon>
        <taxon>Marasmiineae</taxon>
        <taxon>Omphalotaceae</taxon>
        <taxon>Lentinula</taxon>
    </lineage>
</organism>
<gene>
    <name evidence="1" type="ORF">F5876DRAFT_79395</name>
</gene>
<sequence>MLLKSLPLTILPDGLAAQLASLGILTSTDLIFSSTSLLEIYMRLPSKSISFADFEACIDSISEKLATPGLEAAKLDHETRLDFELETLSSLDNYLGGGLPCRRVIEISGDKGSGKSVLLLNCVLTSLLKNEDISALWIDTSGDFAIEKAVQILEYHRQTPDNMEIILQRLHISTAVDIESVQEIIRALDVQLAHPESIPRMRCIVIDPVTPLLGPYLSAVSSQGHAIMTAFMRYLHDLATRYSLLVLVVNNATLMRARSTNRAQMPVQAVSNPISAFASTIRKPALGPSFTFMTDATLWVSLWPEKKESEERSTAHVIEVFRSKFSVSKYLAKSVVLPDKFDIQVSNVWSPFRINSSGVLLAD</sequence>
<keyword evidence="2" id="KW-1185">Reference proteome</keyword>
<evidence type="ECO:0000313" key="1">
    <source>
        <dbReference type="EMBL" id="KAJ3807777.1"/>
    </source>
</evidence>
<dbReference type="Proteomes" id="UP001163835">
    <property type="component" value="Unassembled WGS sequence"/>
</dbReference>
<name>A0ACC1TST2_9AGAR</name>